<proteinExistence type="predicted"/>
<dbReference type="AlphaFoldDB" id="H6RDM8"/>
<evidence type="ECO:0008006" key="2">
    <source>
        <dbReference type="Google" id="ProtNLM"/>
    </source>
</evidence>
<reference evidence="1" key="2">
    <citation type="submission" date="2012-02" db="EMBL/GenBank/DDBJ databases">
        <authorList>
            <person name="Genoscope - CEA"/>
        </authorList>
    </citation>
    <scope>NUCLEOTIDE SEQUENCE</scope>
</reference>
<dbReference type="EMBL" id="FO117572">
    <property type="protein sequence ID" value="CCF99139.1"/>
    <property type="molecule type" value="Genomic_DNA"/>
</dbReference>
<dbReference type="SUPFAM" id="SSF117074">
    <property type="entry name" value="Hypothetical protein PA1324"/>
    <property type="match status" value="1"/>
</dbReference>
<accession>H6RDM8</accession>
<organism evidence="1">
    <name type="scientific">uncultured Flavobacteriia bacterium</name>
    <dbReference type="NCBI Taxonomy" id="212695"/>
    <lineage>
        <taxon>Bacteria</taxon>
        <taxon>Pseudomonadati</taxon>
        <taxon>Bacteroidota</taxon>
        <taxon>Flavobacteriia</taxon>
        <taxon>environmental samples</taxon>
    </lineage>
</organism>
<gene>
    <name evidence="1" type="ORF">VIS_S3ARA10005</name>
</gene>
<evidence type="ECO:0000313" key="1">
    <source>
        <dbReference type="EMBL" id="CCF99139.1"/>
    </source>
</evidence>
<dbReference type="PROSITE" id="PS51257">
    <property type="entry name" value="PROKAR_LIPOPROTEIN"/>
    <property type="match status" value="1"/>
</dbReference>
<protein>
    <recommendedName>
        <fullName evidence="2">Lipoprotein</fullName>
    </recommendedName>
</protein>
<name>H6RDM8_9BACT</name>
<reference evidence="1" key="1">
    <citation type="journal article" date="2012" name="Environ. Microbiol.">
        <title>Genomic content of uncultured Bacteroidetes from contrasting oceanic provinces in the North Atlantic Ocean.</title>
        <authorList>
            <person name="Gomez-Pereira P.R."/>
            <person name="Schuler M."/>
            <person name="Fuchs B.M."/>
            <person name="Bennke C."/>
            <person name="Teeling H."/>
            <person name="Waldmann J."/>
            <person name="Richter M."/>
            <person name="Barbe V."/>
            <person name="Bataille E."/>
            <person name="Glockner F.O."/>
            <person name="Amann R."/>
        </authorList>
    </citation>
    <scope>NUCLEOTIDE SEQUENCE</scope>
</reference>
<sequence>MKTKSLFFLFSVSALLFLGSGCTKIEGPGGAATIKGKIHVTEYDGANNAINNYFAPKFDVYIIYGNDPADTYFDDDVETSYDGSFEFEFLEPGNYRVFVYEDCNTCFSGKKETIYPITITDKKEVVDMGTIEVFENF</sequence>